<dbReference type="GO" id="GO:0005886">
    <property type="term" value="C:plasma membrane"/>
    <property type="evidence" value="ECO:0007669"/>
    <property type="project" value="UniProtKB-SubCell"/>
</dbReference>
<evidence type="ECO:0000256" key="6">
    <source>
        <dbReference type="ARBA" id="ARBA00023315"/>
    </source>
</evidence>
<dbReference type="EMBL" id="MLCO01000085">
    <property type="protein sequence ID" value="ONG54415.1"/>
    <property type="molecule type" value="Genomic_DNA"/>
</dbReference>
<dbReference type="CDD" id="cd07984">
    <property type="entry name" value="LPLAT_LABLAT-like"/>
    <property type="match status" value="1"/>
</dbReference>
<keyword evidence="4" id="KW-0808">Transferase</keyword>
<dbReference type="InterPro" id="IPR004960">
    <property type="entry name" value="LipA_acyltrans"/>
</dbReference>
<evidence type="ECO:0008006" key="9">
    <source>
        <dbReference type="Google" id="ProtNLM"/>
    </source>
</evidence>
<accession>A0A1V2H4B8</accession>
<reference evidence="7 8" key="1">
    <citation type="submission" date="2016-10" db="EMBL/GenBank/DDBJ databases">
        <title>Draft Genome sequence of Roseomonas sp. strain M3.</title>
        <authorList>
            <person name="Subhash Y."/>
            <person name="Lee S."/>
        </authorList>
    </citation>
    <scope>NUCLEOTIDE SEQUENCE [LARGE SCALE GENOMIC DNA]</scope>
    <source>
        <strain evidence="7 8">M3</strain>
    </source>
</reference>
<dbReference type="AlphaFoldDB" id="A0A1V2H4B8"/>
<evidence type="ECO:0000256" key="1">
    <source>
        <dbReference type="ARBA" id="ARBA00004533"/>
    </source>
</evidence>
<name>A0A1V2H4B8_9PROT</name>
<keyword evidence="5" id="KW-0472">Membrane</keyword>
<evidence type="ECO:0000256" key="5">
    <source>
        <dbReference type="ARBA" id="ARBA00023136"/>
    </source>
</evidence>
<dbReference type="Proteomes" id="UP000188879">
    <property type="component" value="Unassembled WGS sequence"/>
</dbReference>
<organism evidence="7 8">
    <name type="scientific">Teichococcus deserti</name>
    <dbReference type="NCBI Taxonomy" id="1817963"/>
    <lineage>
        <taxon>Bacteria</taxon>
        <taxon>Pseudomonadati</taxon>
        <taxon>Pseudomonadota</taxon>
        <taxon>Alphaproteobacteria</taxon>
        <taxon>Acetobacterales</taxon>
        <taxon>Roseomonadaceae</taxon>
        <taxon>Roseomonas</taxon>
    </lineage>
</organism>
<dbReference type="PANTHER" id="PTHR30606">
    <property type="entry name" value="LIPID A BIOSYNTHESIS LAUROYL ACYLTRANSFERASE"/>
    <property type="match status" value="1"/>
</dbReference>
<evidence type="ECO:0000256" key="2">
    <source>
        <dbReference type="ARBA" id="ARBA00022475"/>
    </source>
</evidence>
<dbReference type="PANTHER" id="PTHR30606:SF10">
    <property type="entry name" value="PHOSPHATIDYLINOSITOL MANNOSIDE ACYLTRANSFERASE"/>
    <property type="match status" value="1"/>
</dbReference>
<dbReference type="Pfam" id="PF03279">
    <property type="entry name" value="Lip_A_acyltrans"/>
    <property type="match status" value="1"/>
</dbReference>
<dbReference type="RefSeq" id="WP_076957307.1">
    <property type="nucleotide sequence ID" value="NZ_MLCO01000085.1"/>
</dbReference>
<keyword evidence="8" id="KW-1185">Reference proteome</keyword>
<evidence type="ECO:0000313" key="7">
    <source>
        <dbReference type="EMBL" id="ONG54415.1"/>
    </source>
</evidence>
<evidence type="ECO:0000313" key="8">
    <source>
        <dbReference type="Proteomes" id="UP000188879"/>
    </source>
</evidence>
<sequence>MIPRKAVPPPIPGGWRDWLRDAPLGLVNGAVHGALRLLPIDSVTAVGSWLGRRLVPRLQAMRLARAGEHIRALRPDLADTPDAQAAALRRMAGSLGALHAEFAMLERLGPAGRVEVEGVEALQAARAAGRPILIAGLHVTNWEVMPAALARLGLPCAMIYAPPRNRFTHRLAIRVRSRLGTRCIPPDRLAAREALRVLRAGEECMLIFVDEFSGGRVQAPRLGRAATQTGNIGLVCRLAATTGALVFPGHVERLPAGRFRVVLAPPSEFSSGAPLAAQVAALEARLAPTILRFLPDWYFLLLLRRDR</sequence>
<evidence type="ECO:0000256" key="4">
    <source>
        <dbReference type="ARBA" id="ARBA00022679"/>
    </source>
</evidence>
<dbReference type="GO" id="GO:0009247">
    <property type="term" value="P:glycolipid biosynthetic process"/>
    <property type="evidence" value="ECO:0007669"/>
    <property type="project" value="UniProtKB-ARBA"/>
</dbReference>
<proteinExistence type="predicted"/>
<keyword evidence="6" id="KW-0012">Acyltransferase</keyword>
<dbReference type="GO" id="GO:0016746">
    <property type="term" value="F:acyltransferase activity"/>
    <property type="evidence" value="ECO:0007669"/>
    <property type="project" value="UniProtKB-KW"/>
</dbReference>
<comment type="caution">
    <text evidence="7">The sequence shown here is derived from an EMBL/GenBank/DDBJ whole genome shotgun (WGS) entry which is preliminary data.</text>
</comment>
<protein>
    <recommendedName>
        <fullName evidence="9">Lauroyl acyltransferase</fullName>
    </recommendedName>
</protein>
<evidence type="ECO:0000256" key="3">
    <source>
        <dbReference type="ARBA" id="ARBA00022519"/>
    </source>
</evidence>
<keyword evidence="3" id="KW-0997">Cell inner membrane</keyword>
<keyword evidence="2" id="KW-1003">Cell membrane</keyword>
<comment type="subcellular location">
    <subcellularLocation>
        <location evidence="1">Cell inner membrane</location>
    </subcellularLocation>
</comment>
<gene>
    <name evidence="7" type="ORF">BKE38_10500</name>
</gene>